<accession>A0ABU9CMB6</accession>
<dbReference type="PANTHER" id="PTHR43459:SF1">
    <property type="entry name" value="EG:BACN32G11.4 PROTEIN"/>
    <property type="match status" value="1"/>
</dbReference>
<dbReference type="InterPro" id="IPR001753">
    <property type="entry name" value="Enoyl-CoA_hydra/iso"/>
</dbReference>
<keyword evidence="3" id="KW-1185">Reference proteome</keyword>
<gene>
    <name evidence="2" type="ORF">AACH10_18810</name>
</gene>
<dbReference type="SUPFAM" id="SSF52096">
    <property type="entry name" value="ClpP/crotonase"/>
    <property type="match status" value="1"/>
</dbReference>
<name>A0ABU9CMB6_9BURK</name>
<sequence>MSQLEIQIADGIATLTMNRPDARNALGDELKAAFAAAVPALVRDGDVRAVVLTGAGGVFCAGGDLRAMLAAREGMTTERWRQRMLDLHPWVRQLMELDKPLIAAVDGAAYGAGFSLALMADFVLATPAARFCLSFMKVGLVPDFAAMHSLPRVVGVQRAKELMLSARELRADEAQQLGIVMEQCAAADLLPRAQALARSFTGASPMAISLIKREVGMALATPLDTTLAHEADHQALCYQSSYHAEAARRFIAKEPAMFSWPQT</sequence>
<dbReference type="Proteomes" id="UP001365405">
    <property type="component" value="Unassembled WGS sequence"/>
</dbReference>
<dbReference type="PANTHER" id="PTHR43459">
    <property type="entry name" value="ENOYL-COA HYDRATASE"/>
    <property type="match status" value="1"/>
</dbReference>
<evidence type="ECO:0000313" key="2">
    <source>
        <dbReference type="EMBL" id="MEK8052310.1"/>
    </source>
</evidence>
<reference evidence="2 3" key="1">
    <citation type="submission" date="2024-04" db="EMBL/GenBank/DDBJ databases">
        <title>Novel species of the genus Ideonella isolated from streams.</title>
        <authorList>
            <person name="Lu H."/>
        </authorList>
    </citation>
    <scope>NUCLEOTIDE SEQUENCE [LARGE SCALE GENOMIC DNA]</scope>
    <source>
        <strain evidence="2 3">DXS22W</strain>
    </source>
</reference>
<comment type="caution">
    <text evidence="2">The sequence shown here is derived from an EMBL/GenBank/DDBJ whole genome shotgun (WGS) entry which is preliminary data.</text>
</comment>
<proteinExistence type="inferred from homology"/>
<evidence type="ECO:0000256" key="1">
    <source>
        <dbReference type="RuleBase" id="RU003707"/>
    </source>
</evidence>
<organism evidence="2 3">
    <name type="scientific">Pseudaquabacterium inlustre</name>
    <dbReference type="NCBI Taxonomy" id="2984192"/>
    <lineage>
        <taxon>Bacteria</taxon>
        <taxon>Pseudomonadati</taxon>
        <taxon>Pseudomonadota</taxon>
        <taxon>Betaproteobacteria</taxon>
        <taxon>Burkholderiales</taxon>
        <taxon>Sphaerotilaceae</taxon>
        <taxon>Pseudaquabacterium</taxon>
    </lineage>
</organism>
<dbReference type="InterPro" id="IPR029045">
    <property type="entry name" value="ClpP/crotonase-like_dom_sf"/>
</dbReference>
<dbReference type="RefSeq" id="WP_341412022.1">
    <property type="nucleotide sequence ID" value="NZ_JBBUTH010000009.1"/>
</dbReference>
<dbReference type="Pfam" id="PF00378">
    <property type="entry name" value="ECH_1"/>
    <property type="match status" value="1"/>
</dbReference>
<dbReference type="PROSITE" id="PS00166">
    <property type="entry name" value="ENOYL_COA_HYDRATASE"/>
    <property type="match status" value="1"/>
</dbReference>
<comment type="similarity">
    <text evidence="1">Belongs to the enoyl-CoA hydratase/isomerase family.</text>
</comment>
<evidence type="ECO:0000313" key="3">
    <source>
        <dbReference type="Proteomes" id="UP001365405"/>
    </source>
</evidence>
<dbReference type="Gene3D" id="3.90.226.10">
    <property type="entry name" value="2-enoyl-CoA Hydratase, Chain A, domain 1"/>
    <property type="match status" value="1"/>
</dbReference>
<dbReference type="EMBL" id="JBBUTH010000009">
    <property type="protein sequence ID" value="MEK8052310.1"/>
    <property type="molecule type" value="Genomic_DNA"/>
</dbReference>
<dbReference type="CDD" id="cd06558">
    <property type="entry name" value="crotonase-like"/>
    <property type="match status" value="1"/>
</dbReference>
<protein>
    <submittedName>
        <fullName evidence="2">Enoyl-CoA hydratase-related protein</fullName>
    </submittedName>
</protein>
<dbReference type="InterPro" id="IPR018376">
    <property type="entry name" value="Enoyl-CoA_hyd/isom_CS"/>
</dbReference>